<dbReference type="EMBL" id="CM001750">
    <property type="protein sequence ID" value="KJB72306.1"/>
    <property type="molecule type" value="Genomic_DNA"/>
</dbReference>
<name>A0A0D2UV01_GOSRA</name>
<evidence type="ECO:0000313" key="2">
    <source>
        <dbReference type="Proteomes" id="UP000032304"/>
    </source>
</evidence>
<keyword evidence="2" id="KW-1185">Reference proteome</keyword>
<dbReference type="Proteomes" id="UP000032304">
    <property type="component" value="Chromosome 11"/>
</dbReference>
<dbReference type="AlphaFoldDB" id="A0A0D2UV01"/>
<reference evidence="1 2" key="1">
    <citation type="journal article" date="2012" name="Nature">
        <title>Repeated polyploidization of Gossypium genomes and the evolution of spinnable cotton fibres.</title>
        <authorList>
            <person name="Paterson A.H."/>
            <person name="Wendel J.F."/>
            <person name="Gundlach H."/>
            <person name="Guo H."/>
            <person name="Jenkins J."/>
            <person name="Jin D."/>
            <person name="Llewellyn D."/>
            <person name="Showmaker K.C."/>
            <person name="Shu S."/>
            <person name="Udall J."/>
            <person name="Yoo M.J."/>
            <person name="Byers R."/>
            <person name="Chen W."/>
            <person name="Doron-Faigenboim A."/>
            <person name="Duke M.V."/>
            <person name="Gong L."/>
            <person name="Grimwood J."/>
            <person name="Grover C."/>
            <person name="Grupp K."/>
            <person name="Hu G."/>
            <person name="Lee T.H."/>
            <person name="Li J."/>
            <person name="Lin L."/>
            <person name="Liu T."/>
            <person name="Marler B.S."/>
            <person name="Page J.T."/>
            <person name="Roberts A.W."/>
            <person name="Romanel E."/>
            <person name="Sanders W.S."/>
            <person name="Szadkowski E."/>
            <person name="Tan X."/>
            <person name="Tang H."/>
            <person name="Xu C."/>
            <person name="Wang J."/>
            <person name="Wang Z."/>
            <person name="Zhang D."/>
            <person name="Zhang L."/>
            <person name="Ashrafi H."/>
            <person name="Bedon F."/>
            <person name="Bowers J.E."/>
            <person name="Brubaker C.L."/>
            <person name="Chee P.W."/>
            <person name="Das S."/>
            <person name="Gingle A.R."/>
            <person name="Haigler C.H."/>
            <person name="Harker D."/>
            <person name="Hoffmann L.V."/>
            <person name="Hovav R."/>
            <person name="Jones D.C."/>
            <person name="Lemke C."/>
            <person name="Mansoor S."/>
            <person name="ur Rahman M."/>
            <person name="Rainville L.N."/>
            <person name="Rambani A."/>
            <person name="Reddy U.K."/>
            <person name="Rong J.K."/>
            <person name="Saranga Y."/>
            <person name="Scheffler B.E."/>
            <person name="Scheffler J.A."/>
            <person name="Stelly D.M."/>
            <person name="Triplett B.A."/>
            <person name="Van Deynze A."/>
            <person name="Vaslin M.F."/>
            <person name="Waghmare V.N."/>
            <person name="Walford S.A."/>
            <person name="Wright R.J."/>
            <person name="Zaki E.A."/>
            <person name="Zhang T."/>
            <person name="Dennis E.S."/>
            <person name="Mayer K.F."/>
            <person name="Peterson D.G."/>
            <person name="Rokhsar D.S."/>
            <person name="Wang X."/>
            <person name="Schmutz J."/>
        </authorList>
    </citation>
    <scope>NUCLEOTIDE SEQUENCE [LARGE SCALE GENOMIC DNA]</scope>
</reference>
<proteinExistence type="predicted"/>
<dbReference type="Gramene" id="KJB72306">
    <property type="protein sequence ID" value="KJB72306"/>
    <property type="gene ID" value="B456_011G170400"/>
</dbReference>
<sequence length="154" mass="18060">MSTGRVAFIMVCHWRELNYDTIEMKFGLPRSIIYGSNQVNIFHLYHPNISRILADGGSSYVILQTLGQTGILYRQGRAFKIAFFHRKQIYQILSYNTKKNMLGCNSVCPKPARIPKLRPWQRCSRLVKEQGTIFYIIWRCTVLLLRWEEQSLEA</sequence>
<gene>
    <name evidence="1" type="ORF">B456_011G170400</name>
</gene>
<evidence type="ECO:0000313" key="1">
    <source>
        <dbReference type="EMBL" id="KJB72306.1"/>
    </source>
</evidence>
<protein>
    <submittedName>
        <fullName evidence="1">Uncharacterized protein</fullName>
    </submittedName>
</protein>
<accession>A0A0D2UV01</accession>
<organism evidence="1 2">
    <name type="scientific">Gossypium raimondii</name>
    <name type="common">Peruvian cotton</name>
    <name type="synonym">Gossypium klotzschianum subsp. raimondii</name>
    <dbReference type="NCBI Taxonomy" id="29730"/>
    <lineage>
        <taxon>Eukaryota</taxon>
        <taxon>Viridiplantae</taxon>
        <taxon>Streptophyta</taxon>
        <taxon>Embryophyta</taxon>
        <taxon>Tracheophyta</taxon>
        <taxon>Spermatophyta</taxon>
        <taxon>Magnoliopsida</taxon>
        <taxon>eudicotyledons</taxon>
        <taxon>Gunneridae</taxon>
        <taxon>Pentapetalae</taxon>
        <taxon>rosids</taxon>
        <taxon>malvids</taxon>
        <taxon>Malvales</taxon>
        <taxon>Malvaceae</taxon>
        <taxon>Malvoideae</taxon>
        <taxon>Gossypium</taxon>
    </lineage>
</organism>